<dbReference type="EMBL" id="FOSW01000012">
    <property type="protein sequence ID" value="SFL48853.1"/>
    <property type="molecule type" value="Genomic_DNA"/>
</dbReference>
<dbReference type="SUPFAM" id="SSF55811">
    <property type="entry name" value="Nudix"/>
    <property type="match status" value="1"/>
</dbReference>
<dbReference type="InterPro" id="IPR029033">
    <property type="entry name" value="His_PPase_superfam"/>
</dbReference>
<dbReference type="PROSITE" id="PS00893">
    <property type="entry name" value="NUDIX_BOX"/>
    <property type="match status" value="1"/>
</dbReference>
<dbReference type="CDD" id="cd07067">
    <property type="entry name" value="HP_PGM_like"/>
    <property type="match status" value="1"/>
</dbReference>
<dbReference type="InParanoid" id="A0A1I4I4F1"/>
<organism evidence="6 7">
    <name type="scientific">Geodermatophilus ruber</name>
    <dbReference type="NCBI Taxonomy" id="504800"/>
    <lineage>
        <taxon>Bacteria</taxon>
        <taxon>Bacillati</taxon>
        <taxon>Actinomycetota</taxon>
        <taxon>Actinomycetes</taxon>
        <taxon>Geodermatophilales</taxon>
        <taxon>Geodermatophilaceae</taxon>
        <taxon>Geodermatophilus</taxon>
    </lineage>
</organism>
<evidence type="ECO:0000256" key="2">
    <source>
        <dbReference type="ARBA" id="ARBA00022801"/>
    </source>
</evidence>
<dbReference type="InterPro" id="IPR015797">
    <property type="entry name" value="NUDIX_hydrolase-like_dom_sf"/>
</dbReference>
<dbReference type="RefSeq" id="WP_091327301.1">
    <property type="nucleotide sequence ID" value="NZ_FOSW01000012.1"/>
</dbReference>
<evidence type="ECO:0000256" key="1">
    <source>
        <dbReference type="ARBA" id="ARBA00005582"/>
    </source>
</evidence>
<dbReference type="SMART" id="SM00855">
    <property type="entry name" value="PGAM"/>
    <property type="match status" value="1"/>
</dbReference>
<dbReference type="InterPro" id="IPR051325">
    <property type="entry name" value="Nudix_hydrolase_domain"/>
</dbReference>
<keyword evidence="7" id="KW-1185">Reference proteome</keyword>
<evidence type="ECO:0000259" key="5">
    <source>
        <dbReference type="PROSITE" id="PS51462"/>
    </source>
</evidence>
<dbReference type="InterPro" id="IPR020084">
    <property type="entry name" value="NUDIX_hydrolase_CS"/>
</dbReference>
<dbReference type="Gene3D" id="3.40.50.1240">
    <property type="entry name" value="Phosphoglycerate mutase-like"/>
    <property type="match status" value="1"/>
</dbReference>
<dbReference type="GO" id="GO:0006167">
    <property type="term" value="P:AMP biosynthetic process"/>
    <property type="evidence" value="ECO:0007669"/>
    <property type="project" value="TreeGrafter"/>
</dbReference>
<dbReference type="Gene3D" id="3.90.79.10">
    <property type="entry name" value="Nucleoside Triphosphate Pyrophosphohydrolase"/>
    <property type="match status" value="1"/>
</dbReference>
<reference evidence="6 7" key="1">
    <citation type="submission" date="2016-10" db="EMBL/GenBank/DDBJ databases">
        <authorList>
            <person name="de Groot N.N."/>
        </authorList>
    </citation>
    <scope>NUCLEOTIDE SEQUENCE [LARGE SCALE GENOMIC DNA]</scope>
    <source>
        <strain evidence="6 7">DSM 45317</strain>
    </source>
</reference>
<dbReference type="SUPFAM" id="SSF53254">
    <property type="entry name" value="Phosphoglycerate mutase-like"/>
    <property type="match status" value="1"/>
</dbReference>
<dbReference type="GO" id="GO:0006754">
    <property type="term" value="P:ATP biosynthetic process"/>
    <property type="evidence" value="ECO:0007669"/>
    <property type="project" value="TreeGrafter"/>
</dbReference>
<evidence type="ECO:0000313" key="7">
    <source>
        <dbReference type="Proteomes" id="UP000199152"/>
    </source>
</evidence>
<dbReference type="STRING" id="504800.SAMN04488085_11218"/>
<dbReference type="OrthoDB" id="4287477at2"/>
<dbReference type="InterPro" id="IPR000086">
    <property type="entry name" value="NUDIX_hydrolase_dom"/>
</dbReference>
<sequence>MSTEADTGLVVRAAGGALWRPADDGTVETAVVHRPRYDDWSLPKGKLDAGEHALTAAVREVTEETGLGVVAGRRSLRTEYALPVGAKRVDYWLMRVVGGEFVANQEVDRLRWLPLPEAAALVTHEADRAVLADLGRTDVPRAPTLLLVRHGRAGDKSRWEGHDDLRPLDSKGRRQARRLAEVLPLFGPTEVFTVPRTRCRQTVEPLAERLGLPVQDLPELGEQEFAADPQAGLAVVNRLLSPRGTPGVSVVCSQGGAIPSVLLSLGVGRPGVAARLHPPAAKGSVWALGGRPGELAADYYRDFEADPDAPESAPGSAPVQAGRTGSAFGSQG</sequence>
<dbReference type="AlphaFoldDB" id="A0A1I4I4F1"/>
<name>A0A1I4I4F1_9ACTN</name>
<dbReference type="GO" id="GO:0004081">
    <property type="term" value="F:bis(5'-nucleosyl)-tetraphosphatase (asymmetrical) activity"/>
    <property type="evidence" value="ECO:0007669"/>
    <property type="project" value="TreeGrafter"/>
</dbReference>
<dbReference type="PANTHER" id="PTHR21340:SF0">
    <property type="entry name" value="BIS(5'-NUCLEOSYL)-TETRAPHOSPHATASE [ASYMMETRICAL]"/>
    <property type="match status" value="1"/>
</dbReference>
<dbReference type="Pfam" id="PF00293">
    <property type="entry name" value="NUDIX"/>
    <property type="match status" value="1"/>
</dbReference>
<dbReference type="InterPro" id="IPR013078">
    <property type="entry name" value="His_Pase_superF_clade-1"/>
</dbReference>
<dbReference type="Proteomes" id="UP000199152">
    <property type="component" value="Unassembled WGS sequence"/>
</dbReference>
<keyword evidence="2 3" id="KW-0378">Hydrolase</keyword>
<accession>A0A1I4I4F1</accession>
<dbReference type="PROSITE" id="PS51462">
    <property type="entry name" value="NUDIX"/>
    <property type="match status" value="1"/>
</dbReference>
<evidence type="ECO:0000313" key="6">
    <source>
        <dbReference type="EMBL" id="SFL48853.1"/>
    </source>
</evidence>
<evidence type="ECO:0000256" key="3">
    <source>
        <dbReference type="RuleBase" id="RU003476"/>
    </source>
</evidence>
<evidence type="ECO:0000256" key="4">
    <source>
        <dbReference type="SAM" id="MobiDB-lite"/>
    </source>
</evidence>
<dbReference type="Pfam" id="PF00300">
    <property type="entry name" value="His_Phos_1"/>
    <property type="match status" value="1"/>
</dbReference>
<feature type="region of interest" description="Disordered" evidence="4">
    <location>
        <begin position="304"/>
        <end position="332"/>
    </location>
</feature>
<dbReference type="FunCoup" id="A0A1I4I4F1">
    <property type="interactions" value="1"/>
</dbReference>
<comment type="similarity">
    <text evidence="1 3">Belongs to the Nudix hydrolase family.</text>
</comment>
<dbReference type="CDD" id="cd03673">
    <property type="entry name" value="NUDIX_Ap6A_hydrolase"/>
    <property type="match status" value="1"/>
</dbReference>
<dbReference type="InterPro" id="IPR020476">
    <property type="entry name" value="Nudix_hydrolase"/>
</dbReference>
<proteinExistence type="inferred from homology"/>
<protein>
    <submittedName>
        <fullName evidence="6">8-oxo-dGTP diphosphatase</fullName>
    </submittedName>
</protein>
<dbReference type="PRINTS" id="PR00502">
    <property type="entry name" value="NUDIXFAMILY"/>
</dbReference>
<feature type="domain" description="Nudix hydrolase" evidence="5">
    <location>
        <begin position="9"/>
        <end position="136"/>
    </location>
</feature>
<gene>
    <name evidence="6" type="ORF">SAMN04488085_11218</name>
</gene>
<dbReference type="PANTHER" id="PTHR21340">
    <property type="entry name" value="DIADENOSINE 5,5-P1,P4-TETRAPHOSPHATE PYROPHOSPHOHYDROLASE MUTT"/>
    <property type="match status" value="1"/>
</dbReference>